<accession>X5DMM7</accession>
<evidence type="ECO:0000256" key="1">
    <source>
        <dbReference type="ARBA" id="ARBA00002190"/>
    </source>
</evidence>
<dbReference type="GO" id="GO:0004803">
    <property type="term" value="F:transposase activity"/>
    <property type="evidence" value="ECO:0007669"/>
    <property type="project" value="InterPro"/>
</dbReference>
<comment type="function">
    <text evidence="1">Required for the transposition of the insertion element.</text>
</comment>
<evidence type="ECO:0000256" key="5">
    <source>
        <dbReference type="ARBA" id="ARBA00023172"/>
    </source>
</evidence>
<keyword evidence="3" id="KW-0815">Transposition</keyword>
<evidence type="ECO:0000313" key="6">
    <source>
        <dbReference type="EMBL" id="AHW62554.1"/>
    </source>
</evidence>
<organism evidence="6 7">
    <name type="scientific">Corynebacterium glyciniphilum AJ 3170</name>
    <dbReference type="NCBI Taxonomy" id="1404245"/>
    <lineage>
        <taxon>Bacteria</taxon>
        <taxon>Bacillati</taxon>
        <taxon>Actinomycetota</taxon>
        <taxon>Actinomycetes</taxon>
        <taxon>Mycobacteriales</taxon>
        <taxon>Corynebacteriaceae</taxon>
        <taxon>Corynebacterium</taxon>
    </lineage>
</organism>
<gene>
    <name evidence="6" type="ORF">CGLY_00530</name>
</gene>
<keyword evidence="5" id="KW-0233">DNA recombination</keyword>
<dbReference type="GO" id="GO:0003677">
    <property type="term" value="F:DNA binding"/>
    <property type="evidence" value="ECO:0007669"/>
    <property type="project" value="UniProtKB-KW"/>
</dbReference>
<dbReference type="eggNOG" id="COG3328">
    <property type="taxonomic scope" value="Bacteria"/>
</dbReference>
<protein>
    <recommendedName>
        <fullName evidence="8">Mutator family transposase</fullName>
    </recommendedName>
</protein>
<name>X5DMM7_9CORY</name>
<dbReference type="Pfam" id="PF00872">
    <property type="entry name" value="Transposase_mut"/>
    <property type="match status" value="1"/>
</dbReference>
<dbReference type="Proteomes" id="UP000023703">
    <property type="component" value="Chromosome"/>
</dbReference>
<evidence type="ECO:0000313" key="7">
    <source>
        <dbReference type="Proteomes" id="UP000023703"/>
    </source>
</evidence>
<sequence>MWSNEPTERLNKEIRRRTDVVAIIPDRDSVVRLVEAVLAEQHEDWMQQHRYVPLTMLSGTAEILAKARETDGAGAISGDGQEALAA</sequence>
<reference evidence="6 7" key="1">
    <citation type="journal article" date="2015" name="Int. J. Syst. Evol. Microbiol.">
        <title>Revisiting Corynebacterium glyciniphilum (ex Kubota et al., 1972) sp. nov., nom. rev., isolated from putrefied banana.</title>
        <authorList>
            <person name="Al-Dilaimi A."/>
            <person name="Bednarz H."/>
            <person name="Lomker A."/>
            <person name="Niehaus K."/>
            <person name="Kalinowski J."/>
            <person name="Ruckert C."/>
        </authorList>
    </citation>
    <scope>NUCLEOTIDE SEQUENCE [LARGE SCALE GENOMIC DNA]</scope>
    <source>
        <strain evidence="6">AJ 3170</strain>
    </source>
</reference>
<evidence type="ECO:0000256" key="3">
    <source>
        <dbReference type="ARBA" id="ARBA00022578"/>
    </source>
</evidence>
<dbReference type="STRING" id="1404245.CGLY_00530"/>
<dbReference type="EMBL" id="CP006842">
    <property type="protein sequence ID" value="AHW62554.1"/>
    <property type="molecule type" value="Genomic_DNA"/>
</dbReference>
<keyword evidence="4" id="KW-0238">DNA-binding</keyword>
<dbReference type="InterPro" id="IPR001207">
    <property type="entry name" value="Transposase_mutator"/>
</dbReference>
<comment type="similarity">
    <text evidence="2">Belongs to the transposase mutator family.</text>
</comment>
<keyword evidence="7" id="KW-1185">Reference proteome</keyword>
<dbReference type="GO" id="GO:0006313">
    <property type="term" value="P:DNA transposition"/>
    <property type="evidence" value="ECO:0007669"/>
    <property type="project" value="InterPro"/>
</dbReference>
<evidence type="ECO:0000256" key="2">
    <source>
        <dbReference type="ARBA" id="ARBA00010961"/>
    </source>
</evidence>
<evidence type="ECO:0000256" key="4">
    <source>
        <dbReference type="ARBA" id="ARBA00023125"/>
    </source>
</evidence>
<dbReference type="AlphaFoldDB" id="X5DMM7"/>
<dbReference type="HOGENOM" id="CLU_2492567_0_0_11"/>
<evidence type="ECO:0008006" key="8">
    <source>
        <dbReference type="Google" id="ProtNLM"/>
    </source>
</evidence>
<proteinExistence type="inferred from homology"/>
<dbReference type="KEGG" id="cgy:CGLY_00530"/>